<name>A0A8X7CL05_9ARAC</name>
<organism evidence="1 2">
    <name type="scientific">Trichonephila inaurata madagascariensis</name>
    <dbReference type="NCBI Taxonomy" id="2747483"/>
    <lineage>
        <taxon>Eukaryota</taxon>
        <taxon>Metazoa</taxon>
        <taxon>Ecdysozoa</taxon>
        <taxon>Arthropoda</taxon>
        <taxon>Chelicerata</taxon>
        <taxon>Arachnida</taxon>
        <taxon>Araneae</taxon>
        <taxon>Araneomorphae</taxon>
        <taxon>Entelegynae</taxon>
        <taxon>Araneoidea</taxon>
        <taxon>Nephilidae</taxon>
        <taxon>Trichonephila</taxon>
        <taxon>Trichonephila inaurata</taxon>
    </lineage>
</organism>
<dbReference type="EMBL" id="BMAV01017685">
    <property type="protein sequence ID" value="GFY69530.1"/>
    <property type="molecule type" value="Genomic_DNA"/>
</dbReference>
<comment type="caution">
    <text evidence="1">The sequence shown here is derived from an EMBL/GenBank/DDBJ whole genome shotgun (WGS) entry which is preliminary data.</text>
</comment>
<proteinExistence type="predicted"/>
<gene>
    <name evidence="1" type="ORF">TNIN_24431</name>
</gene>
<keyword evidence="2" id="KW-1185">Reference proteome</keyword>
<accession>A0A8X7CL05</accession>
<protein>
    <submittedName>
        <fullName evidence="1">Uncharacterized protein</fullName>
    </submittedName>
</protein>
<sequence length="70" mass="7809">MPQHRYSEVCFGISGPISNLGMSSVIAKTNDFLVEASDISVVFDVKNPCLFKLLAVVELNAIFFETWIKK</sequence>
<evidence type="ECO:0000313" key="1">
    <source>
        <dbReference type="EMBL" id="GFY69530.1"/>
    </source>
</evidence>
<dbReference type="AlphaFoldDB" id="A0A8X7CL05"/>
<reference evidence="1" key="1">
    <citation type="submission" date="2020-08" db="EMBL/GenBank/DDBJ databases">
        <title>Multicomponent nature underlies the extraordinary mechanical properties of spider dragline silk.</title>
        <authorList>
            <person name="Kono N."/>
            <person name="Nakamura H."/>
            <person name="Mori M."/>
            <person name="Yoshida Y."/>
            <person name="Ohtoshi R."/>
            <person name="Malay A.D."/>
            <person name="Moran D.A.P."/>
            <person name="Tomita M."/>
            <person name="Numata K."/>
            <person name="Arakawa K."/>
        </authorList>
    </citation>
    <scope>NUCLEOTIDE SEQUENCE</scope>
</reference>
<evidence type="ECO:0000313" key="2">
    <source>
        <dbReference type="Proteomes" id="UP000886998"/>
    </source>
</evidence>
<dbReference type="Proteomes" id="UP000886998">
    <property type="component" value="Unassembled WGS sequence"/>
</dbReference>